<feature type="active site" description="Proton donor" evidence="6">
    <location>
        <position position="540"/>
    </location>
</feature>
<keyword evidence="4 5" id="KW-0326">Glycosidase</keyword>
<name>A0A5J5E4U3_9BIFI</name>
<reference evidence="13 14" key="1">
    <citation type="journal article" date="2019" name="Syst. Appl. Microbiol.">
        <title>Characterization of Bifidobacterium species in feaces of the Egyptian fruit bat: Description of B. vespertilionis sp. nov. and B. rousetti sp. nov.</title>
        <authorList>
            <person name="Modesto M."/>
            <person name="Satti M."/>
            <person name="Watanabe K."/>
            <person name="Puglisi E."/>
            <person name="Morelli L."/>
            <person name="Huang C.-H."/>
            <person name="Liou J.-S."/>
            <person name="Miyashita M."/>
            <person name="Tamura T."/>
            <person name="Saito S."/>
            <person name="Mori K."/>
            <person name="Huang L."/>
            <person name="Sciavilla P."/>
            <person name="Sandri C."/>
            <person name="Spiezio C."/>
            <person name="Vitali F."/>
            <person name="Cavalieri D."/>
            <person name="Perpetuini G."/>
            <person name="Tofalo R."/>
            <person name="Bonetti A."/>
            <person name="Arita M."/>
            <person name="Mattarelli P."/>
        </authorList>
    </citation>
    <scope>NUCLEOTIDE SEQUENCE [LARGE SCALE GENOMIC DNA]</scope>
    <source>
        <strain evidence="11 14">RST16</strain>
        <strain evidence="12 13">RST8</strain>
    </source>
</reference>
<dbReference type="FunFam" id="3.20.20.70:FF:000118">
    <property type="entry name" value="Alpha-galactosidase"/>
    <property type="match status" value="1"/>
</dbReference>
<dbReference type="OrthoDB" id="9758822at2"/>
<dbReference type="InterPro" id="IPR002252">
    <property type="entry name" value="Glyco_hydro_36"/>
</dbReference>
<dbReference type="PANTHER" id="PTHR43053:SF3">
    <property type="entry name" value="ALPHA-GALACTOSIDASE C-RELATED"/>
    <property type="match status" value="1"/>
</dbReference>
<dbReference type="PIRSF" id="PIRSF005536">
    <property type="entry name" value="Agal"/>
    <property type="match status" value="1"/>
</dbReference>
<evidence type="ECO:0000256" key="2">
    <source>
        <dbReference type="ARBA" id="ARBA00012755"/>
    </source>
</evidence>
<sequence length="761" mass="83847">MILGVAAGKLVNLYTGAPLPDRSDFGYLLEDRFRVLATVRRDDDSRYVEFLRQEFPEYGRGDFRLPAISVAQPNGSRITDLAYAGYRVVDGKPELDGLPSTYANEGAAGRSDEGLADAQTLLVDLADDPTGLTVTLAYTIFRDEPVIARSAVIRNGGREPLDLERVMSLNLDLPDRNWTMTEFMGAWARERRPYSQPLHPGVQGVGSLRGASSPFANPSAIFARPNTDEDQGEAFGVAFVYSGNFDLHAEVDTFDATRIQLGINDFGFTWRLEPGESFQAPEALLAYSSNGLNALSHAFHNIVRGNLARGPWKGRERPVLINNWEATYFDFTEDKLLALARTAWKAGIELFVLDDGWFGKGPHARVTDNAGLGDWTPNPDRLPDGIAGIARKVNELGMRFGLWFEPEMVNKASDLYTEHPDWVLATPGRGMSVYRHQYVLNFANPAVVNNIYSQLHTLLSGANIAYIKWDMNRFITEAFDATRGAERQGEVLHRYILGVYELYRRLLAAFPELIIEGCSSGGARFDLGILAYSPQIWTSDDTDAVERLGVQWGTSYIYPVEAMGAHVSITPNHQTGRSEPIDTRANVAMFGTFGYEMDLNRTSAEDLEAIRSQVAFFKRFGPLIHWGDFYRLRSPFAPDRRSAAWMTVARDGSEALVADFTILMQPNRPNTRLALRGLDPAALYEVRTVDAGAWDWAGASGTSGPSGVDGGASDVDSGDGGAESGEGAVVRSGAELMRIGLNDTDLGGRDFASRLYLITRL</sequence>
<dbReference type="Pfam" id="PF02065">
    <property type="entry name" value="Melibiase"/>
    <property type="match status" value="1"/>
</dbReference>
<evidence type="ECO:0000259" key="10">
    <source>
        <dbReference type="Pfam" id="PF16875"/>
    </source>
</evidence>
<dbReference type="Pfam" id="PF16875">
    <property type="entry name" value="Glyco_hydro_36N"/>
    <property type="match status" value="1"/>
</dbReference>
<comment type="similarity">
    <text evidence="5">Belongs to the glycosyl hydrolase.</text>
</comment>
<comment type="caution">
    <text evidence="12">The sequence shown here is derived from an EMBL/GenBank/DDBJ whole genome shotgun (WGS) entry which is preliminary data.</text>
</comment>
<protein>
    <recommendedName>
        <fullName evidence="2 5">Alpha-galactosidase</fullName>
        <ecNumber evidence="2 5">3.2.1.22</ecNumber>
    </recommendedName>
</protein>
<feature type="active site" description="Nucleophile" evidence="6">
    <location>
        <position position="470"/>
    </location>
</feature>
<dbReference type="Pfam" id="PF16874">
    <property type="entry name" value="Glyco_hydro_36C"/>
    <property type="match status" value="1"/>
</dbReference>
<evidence type="ECO:0000256" key="8">
    <source>
        <dbReference type="SAM" id="MobiDB-lite"/>
    </source>
</evidence>
<dbReference type="InterPro" id="IPR038417">
    <property type="entry name" value="Alpga-gal_N_sf"/>
</dbReference>
<evidence type="ECO:0000313" key="12">
    <source>
        <dbReference type="EMBL" id="KAA8823964.1"/>
    </source>
</evidence>
<evidence type="ECO:0000256" key="4">
    <source>
        <dbReference type="ARBA" id="ARBA00023295"/>
    </source>
</evidence>
<dbReference type="InterPro" id="IPR031704">
    <property type="entry name" value="Glyco_hydro_36_N"/>
</dbReference>
<evidence type="ECO:0000259" key="9">
    <source>
        <dbReference type="Pfam" id="PF16874"/>
    </source>
</evidence>
<dbReference type="EMBL" id="RZOA01000005">
    <property type="protein sequence ID" value="KAA8823964.1"/>
    <property type="molecule type" value="Genomic_DNA"/>
</dbReference>
<keyword evidence="3 5" id="KW-0378">Hydrolase</keyword>
<dbReference type="Gene3D" id="2.70.98.60">
    <property type="entry name" value="alpha-galactosidase from lactobacil brevis"/>
    <property type="match status" value="1"/>
</dbReference>
<feature type="binding site" evidence="7">
    <location>
        <position position="518"/>
    </location>
    <ligand>
        <name>substrate</name>
    </ligand>
</feature>
<feature type="binding site" evidence="7">
    <location>
        <position position="187"/>
    </location>
    <ligand>
        <name>substrate</name>
    </ligand>
</feature>
<keyword evidence="14" id="KW-1185">Reference proteome</keyword>
<dbReference type="GO" id="GO:0004557">
    <property type="term" value="F:alpha-galactosidase activity"/>
    <property type="evidence" value="ECO:0007669"/>
    <property type="project" value="UniProtKB-UniRule"/>
</dbReference>
<proteinExistence type="inferred from homology"/>
<feature type="binding site" evidence="7">
    <location>
        <position position="435"/>
    </location>
    <ligand>
        <name>substrate</name>
    </ligand>
</feature>
<dbReference type="Gene3D" id="3.20.20.70">
    <property type="entry name" value="Aldolase class I"/>
    <property type="match status" value="1"/>
</dbReference>
<evidence type="ECO:0000313" key="14">
    <source>
        <dbReference type="Proteomes" id="UP000374630"/>
    </source>
</evidence>
<feature type="domain" description="Glycosyl hydrolase family 36 C-terminal" evidence="9">
    <location>
        <begin position="643"/>
        <end position="757"/>
    </location>
</feature>
<dbReference type="Proteomes" id="UP000345527">
    <property type="component" value="Unassembled WGS sequence"/>
</dbReference>
<feature type="binding site" evidence="7">
    <location>
        <begin position="354"/>
        <end position="355"/>
    </location>
    <ligand>
        <name>substrate</name>
    </ligand>
</feature>
<dbReference type="InterPro" id="IPR031705">
    <property type="entry name" value="Glyco_hydro_36_C"/>
</dbReference>
<dbReference type="InterPro" id="IPR013785">
    <property type="entry name" value="Aldolase_TIM"/>
</dbReference>
<dbReference type="AlphaFoldDB" id="A0A5J5E4U3"/>
<dbReference type="Gene3D" id="2.60.40.1180">
    <property type="entry name" value="Golgi alpha-mannosidase II"/>
    <property type="match status" value="1"/>
</dbReference>
<gene>
    <name evidence="12" type="ORF">EM848_03435</name>
    <name evidence="11" type="ORF">EMO90_07215</name>
</gene>
<dbReference type="Proteomes" id="UP000374630">
    <property type="component" value="Unassembled WGS sequence"/>
</dbReference>
<feature type="domain" description="Glycosyl hydrolase family 36 N-terminal" evidence="10">
    <location>
        <begin position="9"/>
        <end position="273"/>
    </location>
</feature>
<dbReference type="EMBL" id="RZNZ01000008">
    <property type="protein sequence ID" value="KAA8820235.1"/>
    <property type="molecule type" value="Genomic_DNA"/>
</dbReference>
<organism evidence="12 13">
    <name type="scientific">Bifidobacterium vespertilionis</name>
    <dbReference type="NCBI Taxonomy" id="2562524"/>
    <lineage>
        <taxon>Bacteria</taxon>
        <taxon>Bacillati</taxon>
        <taxon>Actinomycetota</taxon>
        <taxon>Actinomycetes</taxon>
        <taxon>Bifidobacteriales</taxon>
        <taxon>Bifidobacteriaceae</taxon>
        <taxon>Bifidobacterium</taxon>
    </lineage>
</organism>
<dbReference type="InterPro" id="IPR050985">
    <property type="entry name" value="Alpha-glycosidase_related"/>
</dbReference>
<evidence type="ECO:0000313" key="11">
    <source>
        <dbReference type="EMBL" id="KAA8820235.1"/>
    </source>
</evidence>
<evidence type="ECO:0000256" key="3">
    <source>
        <dbReference type="ARBA" id="ARBA00022801"/>
    </source>
</evidence>
<accession>A0A5J5E4U3</accession>
<evidence type="ECO:0000256" key="5">
    <source>
        <dbReference type="PIRNR" id="PIRNR005536"/>
    </source>
</evidence>
<dbReference type="GO" id="GO:0016052">
    <property type="term" value="P:carbohydrate catabolic process"/>
    <property type="evidence" value="ECO:0007669"/>
    <property type="project" value="InterPro"/>
</dbReference>
<dbReference type="InterPro" id="IPR013780">
    <property type="entry name" value="Glyco_hydro_b"/>
</dbReference>
<evidence type="ECO:0000256" key="1">
    <source>
        <dbReference type="ARBA" id="ARBA00001255"/>
    </source>
</evidence>
<dbReference type="CDD" id="cd14791">
    <property type="entry name" value="GH36"/>
    <property type="match status" value="1"/>
</dbReference>
<comment type="catalytic activity">
    <reaction evidence="1 5">
        <text>Hydrolysis of terminal, non-reducing alpha-D-galactose residues in alpha-D-galactosides, including galactose oligosaccharides, galactomannans and galactolipids.</text>
        <dbReference type="EC" id="3.2.1.22"/>
    </reaction>
</comment>
<evidence type="ECO:0000256" key="6">
    <source>
        <dbReference type="PIRSR" id="PIRSR005536-1"/>
    </source>
</evidence>
<feature type="region of interest" description="Disordered" evidence="8">
    <location>
        <begin position="700"/>
        <end position="727"/>
    </location>
</feature>
<dbReference type="InterPro" id="IPR017853">
    <property type="entry name" value="GH"/>
</dbReference>
<dbReference type="EC" id="3.2.1.22" evidence="2 5"/>
<evidence type="ECO:0000313" key="13">
    <source>
        <dbReference type="Proteomes" id="UP000345527"/>
    </source>
</evidence>
<feature type="binding site" evidence="7">
    <location>
        <begin position="468"/>
        <end position="472"/>
    </location>
    <ligand>
        <name>substrate</name>
    </ligand>
</feature>
<evidence type="ECO:0000256" key="7">
    <source>
        <dbReference type="PIRSR" id="PIRSR005536-2"/>
    </source>
</evidence>
<feature type="binding site" evidence="7">
    <location>
        <position position="540"/>
    </location>
    <ligand>
        <name>substrate</name>
    </ligand>
</feature>
<dbReference type="PRINTS" id="PR00743">
    <property type="entry name" value="GLHYDRLASE36"/>
</dbReference>
<dbReference type="PANTHER" id="PTHR43053">
    <property type="entry name" value="GLYCOSIDASE FAMILY 31"/>
    <property type="match status" value="1"/>
</dbReference>
<dbReference type="SUPFAM" id="SSF51445">
    <property type="entry name" value="(Trans)glycosidases"/>
    <property type="match status" value="1"/>
</dbReference>